<organism evidence="2 3">
    <name type="scientific">Parastrongyloides trichosuri</name>
    <name type="common">Possum-specific nematode worm</name>
    <dbReference type="NCBI Taxonomy" id="131310"/>
    <lineage>
        <taxon>Eukaryota</taxon>
        <taxon>Metazoa</taxon>
        <taxon>Ecdysozoa</taxon>
        <taxon>Nematoda</taxon>
        <taxon>Chromadorea</taxon>
        <taxon>Rhabditida</taxon>
        <taxon>Tylenchina</taxon>
        <taxon>Panagrolaimomorpha</taxon>
        <taxon>Strongyloidoidea</taxon>
        <taxon>Strongyloididae</taxon>
        <taxon>Parastrongyloides</taxon>
    </lineage>
</organism>
<keyword evidence="1" id="KW-1133">Transmembrane helix</keyword>
<dbReference type="WBParaSite" id="PTRK_0001631900.1">
    <property type="protein sequence ID" value="PTRK_0001631900.1"/>
    <property type="gene ID" value="PTRK_0001631900"/>
</dbReference>
<feature type="transmembrane region" description="Helical" evidence="1">
    <location>
        <begin position="6"/>
        <end position="23"/>
    </location>
</feature>
<dbReference type="AlphaFoldDB" id="A0A0N5A3W5"/>
<keyword evidence="1" id="KW-0812">Transmembrane</keyword>
<reference evidence="3" key="1">
    <citation type="submission" date="2017-02" db="UniProtKB">
        <authorList>
            <consortium name="WormBaseParasite"/>
        </authorList>
    </citation>
    <scope>IDENTIFICATION</scope>
</reference>
<dbReference type="Proteomes" id="UP000038045">
    <property type="component" value="Unplaced"/>
</dbReference>
<evidence type="ECO:0000256" key="1">
    <source>
        <dbReference type="SAM" id="Phobius"/>
    </source>
</evidence>
<proteinExistence type="predicted"/>
<keyword evidence="1" id="KW-0472">Membrane</keyword>
<evidence type="ECO:0000313" key="3">
    <source>
        <dbReference type="WBParaSite" id="PTRK_0001631900.1"/>
    </source>
</evidence>
<keyword evidence="2" id="KW-1185">Reference proteome</keyword>
<name>A0A0N5A3W5_PARTI</name>
<protein>
    <submittedName>
        <fullName evidence="3">ZP domain-containing protein</fullName>
    </submittedName>
</protein>
<evidence type="ECO:0000313" key="2">
    <source>
        <dbReference type="Proteomes" id="UP000038045"/>
    </source>
</evidence>
<accession>A0A0N5A3W5</accession>
<sequence length="105" mass="11584">MSLGKPSIASLICTIILIIAITVDNQKLSWNPPLPLDVPLSIEIPDNNIQYEECPRIPGNGEVSLLLKIEDTCNPIPNFIISPLNCYAPQKSSKLLNFAKNSSFY</sequence>